<dbReference type="Gene3D" id="1.10.418.10">
    <property type="entry name" value="Calponin-like domain"/>
    <property type="match status" value="1"/>
</dbReference>
<dbReference type="EMBL" id="GBHO01021017">
    <property type="protein sequence ID" value="JAG22587.1"/>
    <property type="molecule type" value="Transcribed_RNA"/>
</dbReference>
<dbReference type="AlphaFoldDB" id="A0A0A9XPE0"/>
<feature type="non-terminal residue" evidence="3">
    <location>
        <position position="320"/>
    </location>
</feature>
<dbReference type="GO" id="GO:0005929">
    <property type="term" value="C:cilium"/>
    <property type="evidence" value="ECO:0007669"/>
    <property type="project" value="TreeGrafter"/>
</dbReference>
<dbReference type="InterPro" id="IPR001715">
    <property type="entry name" value="CH_dom"/>
</dbReference>
<dbReference type="PANTHER" id="PTHR45912">
    <property type="entry name" value="CILIA- AND FLAGELLA-ASSOCIATED PROTEIN 47"/>
    <property type="match status" value="1"/>
</dbReference>
<evidence type="ECO:0000313" key="3">
    <source>
        <dbReference type="EMBL" id="JAG22587.1"/>
    </source>
</evidence>
<evidence type="ECO:0000259" key="2">
    <source>
        <dbReference type="PROSITE" id="PS50021"/>
    </source>
</evidence>
<feature type="domain" description="Calponin-homology (CH)" evidence="2">
    <location>
        <begin position="174"/>
        <end position="288"/>
    </location>
</feature>
<dbReference type="InterPro" id="IPR036872">
    <property type="entry name" value="CH_dom_sf"/>
</dbReference>
<organism evidence="3">
    <name type="scientific">Lygus hesperus</name>
    <name type="common">Western plant bug</name>
    <dbReference type="NCBI Taxonomy" id="30085"/>
    <lineage>
        <taxon>Eukaryota</taxon>
        <taxon>Metazoa</taxon>
        <taxon>Ecdysozoa</taxon>
        <taxon>Arthropoda</taxon>
        <taxon>Hexapoda</taxon>
        <taxon>Insecta</taxon>
        <taxon>Pterygota</taxon>
        <taxon>Neoptera</taxon>
        <taxon>Paraneoptera</taxon>
        <taxon>Hemiptera</taxon>
        <taxon>Heteroptera</taxon>
        <taxon>Panheteroptera</taxon>
        <taxon>Cimicomorpha</taxon>
        <taxon>Miridae</taxon>
        <taxon>Mirini</taxon>
        <taxon>Lygus</taxon>
    </lineage>
</organism>
<protein>
    <submittedName>
        <fullName evidence="3">Uncharacterized protein CXorf59</fullName>
    </submittedName>
</protein>
<proteinExistence type="predicted"/>
<evidence type="ECO:0000256" key="1">
    <source>
        <dbReference type="SAM" id="MobiDB-lite"/>
    </source>
</evidence>
<sequence length="320" mass="36839">GEVRSVVDLIIKLTGREFTAQYPIPPNIPQDKAGRIGHSIIVYKAIIRFLMRQGGRLIHVSPLYLLEYDDYKYYHEKLKPLHIRTNSHFHIVSQMNVVMKREVYNRLTIQCWLDVFLQLYKVLVFYPAMMDTHKTSEVTIRSSGSSDKNSARAKPKLQPKLSNRAISLSIAETEKSEENLLTWMNDVFAANRPNCVPPRRVTNFGHDLEDGVVLSLITSHFCHYLQEEYWSNIYWNPANKSESQQNLGILSLAWNKIRIGLSMRSHDMTSPHSVKMIMLCCLLYSVLPTYMPHETLSFEACLADTVHKHLKITNPAGHSI</sequence>
<dbReference type="PANTHER" id="PTHR45912:SF3">
    <property type="entry name" value="CILIA- AND FLAGELLA-ASSOCIATED PROTEIN 47"/>
    <property type="match status" value="1"/>
</dbReference>
<reference evidence="3" key="2">
    <citation type="submission" date="2014-07" db="EMBL/GenBank/DDBJ databases">
        <authorList>
            <person name="Hull J."/>
        </authorList>
    </citation>
    <scope>NUCLEOTIDE SEQUENCE</scope>
</reference>
<dbReference type="InterPro" id="IPR056343">
    <property type="entry name" value="CFAP47_dom"/>
</dbReference>
<gene>
    <name evidence="3" type="ORF">CM83_104136</name>
</gene>
<reference evidence="3" key="1">
    <citation type="journal article" date="2014" name="PLoS ONE">
        <title>Transcriptome-Based Identification of ABC Transporters in the Western Tarnished Plant Bug Lygus hesperus.</title>
        <authorList>
            <person name="Hull J.J."/>
            <person name="Chaney K."/>
            <person name="Geib S.M."/>
            <person name="Fabrick J.A."/>
            <person name="Brent C.S."/>
            <person name="Walsh D."/>
            <person name="Lavine L.C."/>
        </authorList>
    </citation>
    <scope>NUCLEOTIDE SEQUENCE</scope>
</reference>
<name>A0A0A9XPE0_LYGHE</name>
<feature type="compositionally biased region" description="Polar residues" evidence="1">
    <location>
        <begin position="137"/>
        <end position="148"/>
    </location>
</feature>
<dbReference type="Pfam" id="PF24529">
    <property type="entry name" value="CFAP47"/>
    <property type="match status" value="1"/>
</dbReference>
<accession>A0A0A9XPE0</accession>
<dbReference type="GO" id="GO:0060271">
    <property type="term" value="P:cilium assembly"/>
    <property type="evidence" value="ECO:0007669"/>
    <property type="project" value="TreeGrafter"/>
</dbReference>
<feature type="non-terminal residue" evidence="3">
    <location>
        <position position="1"/>
    </location>
</feature>
<feature type="region of interest" description="Disordered" evidence="1">
    <location>
        <begin position="137"/>
        <end position="158"/>
    </location>
</feature>
<dbReference type="SUPFAM" id="SSF47576">
    <property type="entry name" value="Calponin-homology domain, CH-domain"/>
    <property type="match status" value="1"/>
</dbReference>
<dbReference type="PROSITE" id="PS50021">
    <property type="entry name" value="CH"/>
    <property type="match status" value="1"/>
</dbReference>